<evidence type="ECO:0000256" key="1">
    <source>
        <dbReference type="ARBA" id="ARBA00004123"/>
    </source>
</evidence>
<evidence type="ECO:0000256" key="9">
    <source>
        <dbReference type="ARBA" id="ARBA00023242"/>
    </source>
</evidence>
<gene>
    <name evidence="13" type="primary">URA6_1</name>
    <name evidence="13" type="ORF">H4R18_004545</name>
</gene>
<evidence type="ECO:0000256" key="10">
    <source>
        <dbReference type="ARBA" id="ARBA00048116"/>
    </source>
</evidence>
<feature type="compositionally biased region" description="Basic and acidic residues" evidence="12">
    <location>
        <begin position="18"/>
        <end position="33"/>
    </location>
</feature>
<dbReference type="GO" id="GO:0006207">
    <property type="term" value="P:'de novo' pyrimidine nucleobase biosynthetic process"/>
    <property type="evidence" value="ECO:0007669"/>
    <property type="project" value="InterPro"/>
</dbReference>
<sequence>MEGTDNGTATAAAKRRASAADRGDKAARPRLDAEAADEPSPRKQAVLEAFGAYRDALDAHHDQRERVIKCSRDITALSKKMIFALLRITQEPLEKVFRDVQGKHKQALDLFRKMAADLQGSDAAKYNRQATPAIQEYIEAMGVWRFLEHNQLITKQQVEDSLDIGLPLPVTDEDYLLGISDLPGEVNRYCINAIGKGDHEAVRRCLEFMRHLKAGISVVLCACGAKGLLKKAEVLDSSLEKTEKAYYSMSPLRPLRAGGLRGYTSSGGRPKPDTLRMGQSDGGGKKGGGGGSGGWRNLFGFHPLAVLGAASLLASGYAMIYRPYKAWSDEQREKRSKQQQQAPKIKHTEEAIAKFPFAQKSVVFVLGGPGSGKGTNSARLVEDFGFVHLSAGDLLREEQKRPDSQYGKLIEHYIREGLIVPHEVTIGLLRNAMMDHPECDRFLIDGFPRNLVQAKAFEDTVCQAKKVLFFECPEETMLARLLDRGKTSGRSDDNVESIRKRFRTYANDTKPVIDAFAKEGKILTVSCQGSVDDVYAKTRAQVAELLGTIEKKAE</sequence>
<dbReference type="PANTHER" id="PTHR23359">
    <property type="entry name" value="NUCLEOTIDE KINASE"/>
    <property type="match status" value="1"/>
</dbReference>
<dbReference type="SUPFAM" id="SSF74784">
    <property type="entry name" value="Translin"/>
    <property type="match status" value="1"/>
</dbReference>
<evidence type="ECO:0000256" key="6">
    <source>
        <dbReference type="ARBA" id="ARBA00022777"/>
    </source>
</evidence>
<dbReference type="AlphaFoldDB" id="A0A9W8HBB8"/>
<dbReference type="Gene3D" id="1.20.58.190">
    <property type="entry name" value="Translin, domain 1"/>
    <property type="match status" value="1"/>
</dbReference>
<keyword evidence="8 11" id="KW-0665">Pyrimidine biosynthesis</keyword>
<feature type="binding site" evidence="11">
    <location>
        <begin position="418"/>
        <end position="420"/>
    </location>
    <ligand>
        <name>a ribonucleoside 5'-phosphate</name>
        <dbReference type="ChEBI" id="CHEBI:58043"/>
    </ligand>
</feature>
<dbReference type="EC" id="2.7.4.14" evidence="11"/>
<dbReference type="GO" id="GO:0005737">
    <property type="term" value="C:cytoplasm"/>
    <property type="evidence" value="ECO:0007669"/>
    <property type="project" value="UniProtKB-SubCell"/>
</dbReference>
<dbReference type="EMBL" id="JANBUL010000224">
    <property type="protein sequence ID" value="KAJ2778519.1"/>
    <property type="molecule type" value="Genomic_DNA"/>
</dbReference>
<feature type="binding site" evidence="11">
    <location>
        <begin position="370"/>
        <end position="375"/>
    </location>
    <ligand>
        <name>ATP</name>
        <dbReference type="ChEBI" id="CHEBI:30616"/>
    </ligand>
</feature>
<dbReference type="GO" id="GO:0005524">
    <property type="term" value="F:ATP binding"/>
    <property type="evidence" value="ECO:0007669"/>
    <property type="project" value="UniProtKB-KW"/>
</dbReference>
<evidence type="ECO:0000256" key="4">
    <source>
        <dbReference type="ARBA" id="ARBA00022679"/>
    </source>
</evidence>
<proteinExistence type="inferred from homology"/>
<feature type="binding site" evidence="11">
    <location>
        <position position="396"/>
    </location>
    <ligand>
        <name>a ribonucleoside 5'-phosphate</name>
        <dbReference type="ChEBI" id="CHEBI:58043"/>
    </ligand>
</feature>
<evidence type="ECO:0000256" key="5">
    <source>
        <dbReference type="ARBA" id="ARBA00022741"/>
    </source>
</evidence>
<evidence type="ECO:0000256" key="12">
    <source>
        <dbReference type="SAM" id="MobiDB-lite"/>
    </source>
</evidence>
<comment type="catalytic activity">
    <reaction evidence="10 11">
        <text>UMP + ATP = UDP + ADP</text>
        <dbReference type="Rhea" id="RHEA:24400"/>
        <dbReference type="ChEBI" id="CHEBI:30616"/>
        <dbReference type="ChEBI" id="CHEBI:57865"/>
        <dbReference type="ChEBI" id="CHEBI:58223"/>
        <dbReference type="ChEBI" id="CHEBI:456216"/>
        <dbReference type="EC" id="2.7.4.14"/>
    </reaction>
</comment>
<evidence type="ECO:0000256" key="3">
    <source>
        <dbReference type="ARBA" id="ARBA00022490"/>
    </source>
</evidence>
<dbReference type="Pfam" id="PF01997">
    <property type="entry name" value="Translin"/>
    <property type="match status" value="1"/>
</dbReference>
<feature type="region of interest" description="Disordered" evidence="12">
    <location>
        <begin position="1"/>
        <end position="42"/>
    </location>
</feature>
<feature type="binding site" evidence="11">
    <location>
        <position position="529"/>
    </location>
    <ligand>
        <name>ATP</name>
        <dbReference type="ChEBI" id="CHEBI:30616"/>
    </ligand>
</feature>
<feature type="binding site" evidence="11">
    <location>
        <position position="484"/>
    </location>
    <ligand>
        <name>ATP</name>
        <dbReference type="ChEBI" id="CHEBI:30616"/>
    </ligand>
</feature>
<dbReference type="GO" id="GO:0006221">
    <property type="term" value="P:pyrimidine nucleotide biosynthetic process"/>
    <property type="evidence" value="ECO:0007669"/>
    <property type="project" value="UniProtKB-UniRule"/>
</dbReference>
<keyword evidence="3 11" id="KW-0963">Cytoplasm</keyword>
<dbReference type="InterPro" id="IPR002848">
    <property type="entry name" value="Translin_fam"/>
</dbReference>
<comment type="function">
    <text evidence="11">Catalyzes the phosphorylation of pyrimidine nucleoside monophosphates at the expense of ATP. Plays an important role in de novo pyrimidine nucleotide biosynthesis. Has preference for UMP and dUMP as phosphate acceptors, but can also use CMP, dCMP and AMP.</text>
</comment>
<comment type="similarity">
    <text evidence="11">Belongs to the adenylate kinase family. UMP-CMP kinase subfamily.</text>
</comment>
<dbReference type="InterPro" id="IPR006266">
    <property type="entry name" value="UMP_CMP_kinase"/>
</dbReference>
<dbReference type="OrthoDB" id="31005at2759"/>
<evidence type="ECO:0000313" key="13">
    <source>
        <dbReference type="EMBL" id="KAJ2778519.1"/>
    </source>
</evidence>
<protein>
    <recommendedName>
        <fullName evidence="11">Uridylate kinase</fullName>
        <shortName evidence="11">UK</shortName>
        <ecNumber evidence="11">2.7.4.14</ecNumber>
    </recommendedName>
    <alternativeName>
        <fullName evidence="11">ATP:UMP phosphotransferase</fullName>
    </alternativeName>
    <alternativeName>
        <fullName evidence="11">Deoxycytidylate kinase</fullName>
        <shortName evidence="11">CK</shortName>
        <shortName evidence="11">dCMP kinase</shortName>
    </alternativeName>
    <alternativeName>
        <fullName evidence="11">Uridine monophosphate kinase</fullName>
        <shortName evidence="11">UMP kinase</shortName>
        <shortName evidence="11">UMPK</shortName>
    </alternativeName>
</protein>
<dbReference type="GO" id="GO:0043565">
    <property type="term" value="F:sequence-specific DNA binding"/>
    <property type="evidence" value="ECO:0007669"/>
    <property type="project" value="InterPro"/>
</dbReference>
<comment type="caution">
    <text evidence="13">The sequence shown here is derived from an EMBL/GenBank/DDBJ whole genome shotgun (WGS) entry which is preliminary data.</text>
</comment>
<dbReference type="PRINTS" id="PR00094">
    <property type="entry name" value="ADENYLTKNASE"/>
</dbReference>
<keyword evidence="14" id="KW-1185">Reference proteome</keyword>
<evidence type="ECO:0000256" key="11">
    <source>
        <dbReference type="HAMAP-Rule" id="MF_03172"/>
    </source>
</evidence>
<feature type="binding site" evidence="11">
    <location>
        <begin position="446"/>
        <end position="449"/>
    </location>
    <ligand>
        <name>a ribonucleoside 5'-phosphate</name>
        <dbReference type="ChEBI" id="CHEBI:58043"/>
    </ligand>
</feature>
<dbReference type="InterPro" id="IPR000850">
    <property type="entry name" value="Adenylat/UMP-CMP_kin"/>
</dbReference>
<evidence type="ECO:0000313" key="14">
    <source>
        <dbReference type="Proteomes" id="UP001140217"/>
    </source>
</evidence>
<feature type="binding site" evidence="11">
    <location>
        <position position="453"/>
    </location>
    <ligand>
        <name>a ribonucleoside 5'-phosphate</name>
        <dbReference type="ChEBI" id="CHEBI:58043"/>
    </ligand>
</feature>
<feature type="binding site" evidence="11">
    <location>
        <position position="490"/>
    </location>
    <ligand>
        <name>a ribonucleoside 5'-phosphate</name>
        <dbReference type="ChEBI" id="CHEBI:58043"/>
    </ligand>
</feature>
<comment type="similarity">
    <text evidence="2">Belongs to the translin family.</text>
</comment>
<keyword evidence="9 11" id="KW-0539">Nucleus</keyword>
<dbReference type="InterPro" id="IPR016069">
    <property type="entry name" value="Translin_C"/>
</dbReference>
<dbReference type="InterPro" id="IPR027417">
    <property type="entry name" value="P-loop_NTPase"/>
</dbReference>
<dbReference type="Gene3D" id="1.20.58.200">
    <property type="entry name" value="Translin, domain 2"/>
    <property type="match status" value="1"/>
</dbReference>
<dbReference type="CDD" id="cd01428">
    <property type="entry name" value="ADK"/>
    <property type="match status" value="1"/>
</dbReference>
<evidence type="ECO:0000256" key="2">
    <source>
        <dbReference type="ARBA" id="ARBA00005902"/>
    </source>
</evidence>
<dbReference type="InterPro" id="IPR033690">
    <property type="entry name" value="Adenylat_kinase_CS"/>
</dbReference>
<dbReference type="GO" id="GO:0016776">
    <property type="term" value="F:phosphotransferase activity, phosphate group as acceptor"/>
    <property type="evidence" value="ECO:0007669"/>
    <property type="project" value="InterPro"/>
</dbReference>
<feature type="region of interest" description="Disordered" evidence="12">
    <location>
        <begin position="258"/>
        <end position="289"/>
    </location>
</feature>
<dbReference type="HAMAP" id="MF_00235">
    <property type="entry name" value="Adenylate_kinase_Adk"/>
    <property type="match status" value="1"/>
</dbReference>
<keyword evidence="5 11" id="KW-0547">Nucleotide-binding</keyword>
<dbReference type="GO" id="GO:0019205">
    <property type="term" value="F:nucleobase-containing compound kinase activity"/>
    <property type="evidence" value="ECO:0007669"/>
    <property type="project" value="InterPro"/>
</dbReference>
<dbReference type="GO" id="GO:0009123">
    <property type="term" value="P:nucleoside monophosphate metabolic process"/>
    <property type="evidence" value="ECO:0007669"/>
    <property type="project" value="UniProtKB-ARBA"/>
</dbReference>
<keyword evidence="4 11" id="KW-0808">Transferase</keyword>
<dbReference type="HAMAP" id="MF_03172">
    <property type="entry name" value="Adenylate_kinase_UMP_CMP_kin"/>
    <property type="match status" value="1"/>
</dbReference>
<name>A0A9W8HBB8_9FUNG</name>
<feature type="binding site" evidence="11">
    <location>
        <position position="501"/>
    </location>
    <ligand>
        <name>a ribonucleoside 5'-phosphate</name>
        <dbReference type="ChEBI" id="CHEBI:58043"/>
    </ligand>
</feature>
<evidence type="ECO:0000256" key="8">
    <source>
        <dbReference type="ARBA" id="ARBA00022975"/>
    </source>
</evidence>
<dbReference type="PROSITE" id="PS00113">
    <property type="entry name" value="ADENYLATE_KINASE"/>
    <property type="match status" value="1"/>
</dbReference>
<dbReference type="NCBIfam" id="TIGR01359">
    <property type="entry name" value="UMP_CMP_kin_fam"/>
    <property type="match status" value="1"/>
</dbReference>
<feature type="compositionally biased region" description="Gly residues" evidence="12">
    <location>
        <begin position="280"/>
        <end position="289"/>
    </location>
</feature>
<feature type="region of interest" description="NMPbind" evidence="11">
    <location>
        <begin position="390"/>
        <end position="420"/>
    </location>
</feature>
<dbReference type="Pfam" id="PF00406">
    <property type="entry name" value="ADK"/>
    <property type="match status" value="1"/>
</dbReference>
<dbReference type="SUPFAM" id="SSF52540">
    <property type="entry name" value="P-loop containing nucleoside triphosphate hydrolases"/>
    <property type="match status" value="1"/>
</dbReference>
<evidence type="ECO:0000256" key="7">
    <source>
        <dbReference type="ARBA" id="ARBA00022840"/>
    </source>
</evidence>
<dbReference type="GO" id="GO:0005634">
    <property type="term" value="C:nucleus"/>
    <property type="evidence" value="ECO:0007669"/>
    <property type="project" value="UniProtKB-SubCell"/>
</dbReference>
<feature type="region of interest" description="LID" evidence="11">
    <location>
        <begin position="483"/>
        <end position="493"/>
    </location>
</feature>
<comment type="subcellular location">
    <subcellularLocation>
        <location evidence="11">Cytoplasm</location>
    </subcellularLocation>
    <subcellularLocation>
        <location evidence="1 11">Nucleus</location>
    </subcellularLocation>
    <text evidence="11">Predominantly cytoplasmic.</text>
</comment>
<reference evidence="13" key="1">
    <citation type="submission" date="2022-07" db="EMBL/GenBank/DDBJ databases">
        <title>Phylogenomic reconstructions and comparative analyses of Kickxellomycotina fungi.</title>
        <authorList>
            <person name="Reynolds N.K."/>
            <person name="Stajich J.E."/>
            <person name="Barry K."/>
            <person name="Grigoriev I.V."/>
            <person name="Crous P."/>
            <person name="Smith M.E."/>
        </authorList>
    </citation>
    <scope>NUCLEOTIDE SEQUENCE</scope>
    <source>
        <strain evidence="13">NBRC 105414</strain>
    </source>
</reference>
<dbReference type="InterPro" id="IPR016068">
    <property type="entry name" value="Translin_N"/>
</dbReference>
<dbReference type="Proteomes" id="UP001140217">
    <property type="component" value="Unassembled WGS sequence"/>
</dbReference>
<comment type="cofactor">
    <cofactor evidence="11">
        <name>Mg(2+)</name>
        <dbReference type="ChEBI" id="CHEBI:18420"/>
    </cofactor>
    <text evidence="11">Binds 1 Mg(2+) ion per monomer.</text>
</comment>
<keyword evidence="7 11" id="KW-0067">ATP-binding</keyword>
<dbReference type="InterPro" id="IPR036081">
    <property type="entry name" value="Translin_sf"/>
</dbReference>
<keyword evidence="6 11" id="KW-0418">Kinase</keyword>
<dbReference type="FunFam" id="3.40.50.300:FF:000315">
    <property type="entry name" value="Adenylate kinase 1"/>
    <property type="match status" value="1"/>
</dbReference>
<comment type="subunit">
    <text evidence="11">Monomer.</text>
</comment>
<comment type="domain">
    <text evidence="11">Consists of three domains, a large central CORE domain and two small peripheral domains, NMPbind and LID, which undergo movements during catalysis. The LID domain closes over the site of phosphoryl transfer upon ATP binding. Assembling and dissambling the active center during each catalytic cycle provides an effective means to prevent ATP hydrolysis.</text>
</comment>
<accession>A0A9W8HBB8</accession>
<organism evidence="13 14">
    <name type="scientific">Coemansia javaensis</name>
    <dbReference type="NCBI Taxonomy" id="2761396"/>
    <lineage>
        <taxon>Eukaryota</taxon>
        <taxon>Fungi</taxon>
        <taxon>Fungi incertae sedis</taxon>
        <taxon>Zoopagomycota</taxon>
        <taxon>Kickxellomycotina</taxon>
        <taxon>Kickxellomycetes</taxon>
        <taxon>Kickxellales</taxon>
        <taxon>Kickxellaceae</taxon>
        <taxon>Coemansia</taxon>
    </lineage>
</organism>
<dbReference type="Gene3D" id="3.40.50.300">
    <property type="entry name" value="P-loop containing nucleotide triphosphate hydrolases"/>
    <property type="match status" value="1"/>
</dbReference>
<dbReference type="CDD" id="cd14820">
    <property type="entry name" value="TRAX"/>
    <property type="match status" value="1"/>
</dbReference>